<name>R0K3A5_EXST2</name>
<keyword evidence="3" id="KW-1185">Reference proteome</keyword>
<dbReference type="eggNOG" id="ENOG502RHT9">
    <property type="taxonomic scope" value="Eukaryota"/>
</dbReference>
<dbReference type="AlphaFoldDB" id="R0K3A5"/>
<feature type="compositionally biased region" description="Basic and acidic residues" evidence="1">
    <location>
        <begin position="52"/>
        <end position="64"/>
    </location>
</feature>
<protein>
    <submittedName>
        <fullName evidence="2">Uncharacterized protein</fullName>
    </submittedName>
</protein>
<dbReference type="EMBL" id="KB908581">
    <property type="protein sequence ID" value="EOA87568.1"/>
    <property type="molecule type" value="Genomic_DNA"/>
</dbReference>
<reference evidence="2 3" key="2">
    <citation type="journal article" date="2013" name="PLoS Genet.">
        <title>Comparative genome structure, secondary metabolite, and effector coding capacity across Cochliobolus pathogens.</title>
        <authorList>
            <person name="Condon B.J."/>
            <person name="Leng Y."/>
            <person name="Wu D."/>
            <person name="Bushley K.E."/>
            <person name="Ohm R.A."/>
            <person name="Otillar R."/>
            <person name="Martin J."/>
            <person name="Schackwitz W."/>
            <person name="Grimwood J."/>
            <person name="MohdZainudin N."/>
            <person name="Xue C."/>
            <person name="Wang R."/>
            <person name="Manning V.A."/>
            <person name="Dhillon B."/>
            <person name="Tu Z.J."/>
            <person name="Steffenson B.J."/>
            <person name="Salamov A."/>
            <person name="Sun H."/>
            <person name="Lowry S."/>
            <person name="LaButti K."/>
            <person name="Han J."/>
            <person name="Copeland A."/>
            <person name="Lindquist E."/>
            <person name="Barry K."/>
            <person name="Schmutz J."/>
            <person name="Baker S.E."/>
            <person name="Ciuffetti L.M."/>
            <person name="Grigoriev I.V."/>
            <person name="Zhong S."/>
            <person name="Turgeon B.G."/>
        </authorList>
    </citation>
    <scope>NUCLEOTIDE SEQUENCE [LARGE SCALE GENOMIC DNA]</scope>
    <source>
        <strain evidence="3">28A</strain>
    </source>
</reference>
<organism evidence="2 3">
    <name type="scientific">Exserohilum turcicum (strain 28A)</name>
    <name type="common">Northern leaf blight fungus</name>
    <name type="synonym">Setosphaeria turcica</name>
    <dbReference type="NCBI Taxonomy" id="671987"/>
    <lineage>
        <taxon>Eukaryota</taxon>
        <taxon>Fungi</taxon>
        <taxon>Dikarya</taxon>
        <taxon>Ascomycota</taxon>
        <taxon>Pezizomycotina</taxon>
        <taxon>Dothideomycetes</taxon>
        <taxon>Pleosporomycetidae</taxon>
        <taxon>Pleosporales</taxon>
        <taxon>Pleosporineae</taxon>
        <taxon>Pleosporaceae</taxon>
        <taxon>Exserohilum</taxon>
    </lineage>
</organism>
<dbReference type="GeneID" id="19405125"/>
<dbReference type="STRING" id="671987.R0K3A5"/>
<evidence type="ECO:0000256" key="1">
    <source>
        <dbReference type="SAM" id="MobiDB-lite"/>
    </source>
</evidence>
<feature type="compositionally biased region" description="Basic and acidic residues" evidence="1">
    <location>
        <begin position="19"/>
        <end position="32"/>
    </location>
</feature>
<dbReference type="RefSeq" id="XP_008024742.1">
    <property type="nucleotide sequence ID" value="XM_008026551.1"/>
</dbReference>
<gene>
    <name evidence="2" type="ORF">SETTUDRAFT_47297</name>
</gene>
<reference evidence="2 3" key="1">
    <citation type="journal article" date="2012" name="PLoS Pathog.">
        <title>Diverse lifestyles and strategies of plant pathogenesis encoded in the genomes of eighteen Dothideomycetes fungi.</title>
        <authorList>
            <person name="Ohm R.A."/>
            <person name="Feau N."/>
            <person name="Henrissat B."/>
            <person name="Schoch C.L."/>
            <person name="Horwitz B.A."/>
            <person name="Barry K.W."/>
            <person name="Condon B.J."/>
            <person name="Copeland A.C."/>
            <person name="Dhillon B."/>
            <person name="Glaser F."/>
            <person name="Hesse C.N."/>
            <person name="Kosti I."/>
            <person name="LaButti K."/>
            <person name="Lindquist E.A."/>
            <person name="Lucas S."/>
            <person name="Salamov A.A."/>
            <person name="Bradshaw R.E."/>
            <person name="Ciuffetti L."/>
            <person name="Hamelin R.C."/>
            <person name="Kema G.H.J."/>
            <person name="Lawrence C."/>
            <person name="Scott J.A."/>
            <person name="Spatafora J.W."/>
            <person name="Turgeon B.G."/>
            <person name="de Wit P.J.G.M."/>
            <person name="Zhong S."/>
            <person name="Goodwin S.B."/>
            <person name="Grigoriev I.V."/>
        </authorList>
    </citation>
    <scope>NUCLEOTIDE SEQUENCE [LARGE SCALE GENOMIC DNA]</scope>
    <source>
        <strain evidence="3">28A</strain>
    </source>
</reference>
<evidence type="ECO:0000313" key="2">
    <source>
        <dbReference type="EMBL" id="EOA87568.1"/>
    </source>
</evidence>
<sequence>MSFASALSDLFSCGRSRKQREAESGTLEHDDNAAASEPTAHQAPATPAAPPVEEKTSLKLDDHALPAQEDASRIPYTALPDIRPTTATNWIGDFAEDREVELSVVPEKAKPSAGWVVEKRVLVTAKSSSTTKDTDEAKTSVPQPEPETTYVAPPVRCPTPEQEPWNSTPAARSPTPEPVSQPQPEVRSVSPVARVATPELESELEVRSVSPVARAATPEAKLEPELEAQFLADPFEFAPFWSDETALELEVKQFTMPAEDKVVEPVAEPEIVEPTVTETVVVEPVAEPTVVEPTVAEPVVEPTVVEPTVVEPQIVAPVILAPKKTTPPPTLLNMPPEVRNKIYEKMSEEGPIRMCRHDDPALVLRDGESARAPKRQFYNFTQVCRAIRNEFLPVYARKTQYIIDLWGQKSNLDKVENLKGEVHMDIDAACFDMEPIDLLPLLRSLNRTGRTDYRFTSTEGVVFRSISEIVGELNKLLPATNGSNKNWLAAVDGPMKRIDLHLFPHDDIRQYYRFRGAEPLVRVVYPSAKSEEWMKQASKSAEYEAYLRKTGLEKFQMHVVIGHASRRTINEGRLPLDWRMSYQLPRPSTDRTPRISMDIAAARMSIDRSALN</sequence>
<dbReference type="OrthoDB" id="3788478at2759"/>
<proteinExistence type="predicted"/>
<feature type="region of interest" description="Disordered" evidence="1">
    <location>
        <begin position="127"/>
        <end position="192"/>
    </location>
</feature>
<dbReference type="HOGENOM" id="CLU_504318_0_0_1"/>
<accession>R0K3A5</accession>
<dbReference type="Proteomes" id="UP000016935">
    <property type="component" value="Unassembled WGS sequence"/>
</dbReference>
<feature type="region of interest" description="Disordered" evidence="1">
    <location>
        <begin position="14"/>
        <end position="84"/>
    </location>
</feature>
<evidence type="ECO:0000313" key="3">
    <source>
        <dbReference type="Proteomes" id="UP000016935"/>
    </source>
</evidence>